<dbReference type="AlphaFoldDB" id="A0A174JCK5"/>
<dbReference type="EMBL" id="CZAU01000002">
    <property type="protein sequence ID" value="CUO95627.1"/>
    <property type="molecule type" value="Genomic_DNA"/>
</dbReference>
<dbReference type="Proteomes" id="UP000095564">
    <property type="component" value="Unassembled WGS sequence"/>
</dbReference>
<organism evidence="1 2">
    <name type="scientific">Anaerostipes hadrus</name>
    <dbReference type="NCBI Taxonomy" id="649756"/>
    <lineage>
        <taxon>Bacteria</taxon>
        <taxon>Bacillati</taxon>
        <taxon>Bacillota</taxon>
        <taxon>Clostridia</taxon>
        <taxon>Lachnospirales</taxon>
        <taxon>Lachnospiraceae</taxon>
        <taxon>Anaerostipes</taxon>
    </lineage>
</organism>
<reference evidence="1 2" key="1">
    <citation type="submission" date="2015-09" db="EMBL/GenBank/DDBJ databases">
        <authorList>
            <consortium name="Pathogen Informatics"/>
        </authorList>
    </citation>
    <scope>NUCLEOTIDE SEQUENCE [LARGE SCALE GENOMIC DNA]</scope>
    <source>
        <strain evidence="1 2">2789STDY5834908</strain>
    </source>
</reference>
<proteinExistence type="predicted"/>
<evidence type="ECO:0000313" key="1">
    <source>
        <dbReference type="EMBL" id="CUO95627.1"/>
    </source>
</evidence>
<name>A0A174JCK5_ANAHA</name>
<gene>
    <name evidence="1" type="ORF">ERS852520_00262</name>
</gene>
<sequence>MAKCYVIKAEDNLLPHITETDIFLDYEKNPSDYMRCLYWLYLTEPTGKPMGFY</sequence>
<accession>A0A174JCK5</accession>
<evidence type="ECO:0000313" key="2">
    <source>
        <dbReference type="Proteomes" id="UP000095564"/>
    </source>
</evidence>
<protein>
    <submittedName>
        <fullName evidence="1">Uncharacterized protein</fullName>
    </submittedName>
</protein>